<dbReference type="AlphaFoldDB" id="A0A0L6UMS2"/>
<gene>
    <name evidence="1" type="ORF">VP01_475g2</name>
</gene>
<protein>
    <submittedName>
        <fullName evidence="1">Uncharacterized protein</fullName>
    </submittedName>
</protein>
<reference evidence="1 2" key="1">
    <citation type="submission" date="2015-08" db="EMBL/GenBank/DDBJ databases">
        <title>Next Generation Sequencing and Analysis of the Genome of Puccinia sorghi L Schw, the Causal Agent of Maize Common Rust.</title>
        <authorList>
            <person name="Rochi L."/>
            <person name="Burguener G."/>
            <person name="Darino M."/>
            <person name="Turjanski A."/>
            <person name="Kreff E."/>
            <person name="Dieguez M.J."/>
            <person name="Sacco F."/>
        </authorList>
    </citation>
    <scope>NUCLEOTIDE SEQUENCE [LARGE SCALE GENOMIC DNA]</scope>
    <source>
        <strain evidence="1 2">RO10H11247</strain>
    </source>
</reference>
<organism evidence="1 2">
    <name type="scientific">Puccinia sorghi</name>
    <dbReference type="NCBI Taxonomy" id="27349"/>
    <lineage>
        <taxon>Eukaryota</taxon>
        <taxon>Fungi</taxon>
        <taxon>Dikarya</taxon>
        <taxon>Basidiomycota</taxon>
        <taxon>Pucciniomycotina</taxon>
        <taxon>Pucciniomycetes</taxon>
        <taxon>Pucciniales</taxon>
        <taxon>Pucciniaceae</taxon>
        <taxon>Puccinia</taxon>
    </lineage>
</organism>
<evidence type="ECO:0000313" key="2">
    <source>
        <dbReference type="Proteomes" id="UP000037035"/>
    </source>
</evidence>
<keyword evidence="2" id="KW-1185">Reference proteome</keyword>
<evidence type="ECO:0000313" key="1">
    <source>
        <dbReference type="EMBL" id="KNZ49819.1"/>
    </source>
</evidence>
<name>A0A0L6UMS2_9BASI</name>
<dbReference type="Proteomes" id="UP000037035">
    <property type="component" value="Unassembled WGS sequence"/>
</dbReference>
<dbReference type="EMBL" id="LAVV01009900">
    <property type="protein sequence ID" value="KNZ49819.1"/>
    <property type="molecule type" value="Genomic_DNA"/>
</dbReference>
<proteinExistence type="predicted"/>
<dbReference type="VEuPathDB" id="FungiDB:VP01_475g2"/>
<accession>A0A0L6UMS2</accession>
<sequence length="133" mass="15230">MLSFWPVEAEKLDYHTTQFCSTLLTHHLKKKSLACQVSSQIFTFMKLLGIKPNNHPTTASYTAEMRDIVADMNEINIKITEYHVMGLILRLNLTAGPVKEEVARRVEHIMFQDPQHAVPTFKFPIRELGSSCI</sequence>
<comment type="caution">
    <text evidence="1">The sequence shown here is derived from an EMBL/GenBank/DDBJ whole genome shotgun (WGS) entry which is preliminary data.</text>
</comment>